<comment type="caution">
    <text evidence="2">The sequence shown here is derived from an EMBL/GenBank/DDBJ whole genome shotgun (WGS) entry which is preliminary data.</text>
</comment>
<dbReference type="GO" id="GO:0032049">
    <property type="term" value="P:cardiolipin biosynthetic process"/>
    <property type="evidence" value="ECO:0007669"/>
    <property type="project" value="UniProtKB-ARBA"/>
</dbReference>
<name>A0A3A8JPH9_9BACT</name>
<dbReference type="AlphaFoldDB" id="A0A3A8JPH9"/>
<feature type="domain" description="PLD phosphodiesterase" evidence="1">
    <location>
        <begin position="167"/>
        <end position="194"/>
    </location>
</feature>
<dbReference type="EMBL" id="RAWE01000166">
    <property type="protein sequence ID" value="RKG97702.1"/>
    <property type="molecule type" value="Genomic_DNA"/>
</dbReference>
<keyword evidence="3" id="KW-1185">Reference proteome</keyword>
<dbReference type="SMART" id="SM00155">
    <property type="entry name" value="PLDc"/>
    <property type="match status" value="1"/>
</dbReference>
<reference evidence="3" key="1">
    <citation type="submission" date="2018-09" db="EMBL/GenBank/DDBJ databases">
        <authorList>
            <person name="Livingstone P.G."/>
            <person name="Whitworth D.E."/>
        </authorList>
    </citation>
    <scope>NUCLEOTIDE SEQUENCE [LARGE SCALE GENOMIC DNA]</scope>
    <source>
        <strain evidence="3">CA043D</strain>
    </source>
</reference>
<dbReference type="GO" id="GO:0030572">
    <property type="term" value="F:phosphatidyltransferase activity"/>
    <property type="evidence" value="ECO:0007669"/>
    <property type="project" value="UniProtKB-ARBA"/>
</dbReference>
<dbReference type="OrthoDB" id="278324at2"/>
<dbReference type="PANTHER" id="PTHR21248">
    <property type="entry name" value="CARDIOLIPIN SYNTHASE"/>
    <property type="match status" value="1"/>
</dbReference>
<protein>
    <submittedName>
        <fullName evidence="2">Phospholipase</fullName>
    </submittedName>
</protein>
<dbReference type="Gene3D" id="3.30.870.10">
    <property type="entry name" value="Endonuclease Chain A"/>
    <property type="match status" value="1"/>
</dbReference>
<dbReference type="InterPro" id="IPR001736">
    <property type="entry name" value="PLipase_D/transphosphatidylase"/>
</dbReference>
<dbReference type="PANTHER" id="PTHR21248:SF22">
    <property type="entry name" value="PHOSPHOLIPASE D"/>
    <property type="match status" value="1"/>
</dbReference>
<dbReference type="PROSITE" id="PS50035">
    <property type="entry name" value="PLD"/>
    <property type="match status" value="1"/>
</dbReference>
<evidence type="ECO:0000259" key="1">
    <source>
        <dbReference type="PROSITE" id="PS50035"/>
    </source>
</evidence>
<dbReference type="NCBIfam" id="NF038319">
    <property type="entry name" value="DISARM_DrmC_I"/>
    <property type="match status" value="1"/>
</dbReference>
<proteinExistence type="predicted"/>
<organism evidence="2 3">
    <name type="scientific">Corallococcus carmarthensis</name>
    <dbReference type="NCBI Taxonomy" id="2316728"/>
    <lineage>
        <taxon>Bacteria</taxon>
        <taxon>Pseudomonadati</taxon>
        <taxon>Myxococcota</taxon>
        <taxon>Myxococcia</taxon>
        <taxon>Myxococcales</taxon>
        <taxon>Cystobacterineae</taxon>
        <taxon>Myxococcaceae</taxon>
        <taxon>Corallococcus</taxon>
    </lineage>
</organism>
<accession>A0A3A8JPH9</accession>
<dbReference type="Pfam" id="PF13091">
    <property type="entry name" value="PLDc_2"/>
    <property type="match status" value="1"/>
</dbReference>
<dbReference type="InterPro" id="IPR047955">
    <property type="entry name" value="DrmC-like"/>
</dbReference>
<dbReference type="Proteomes" id="UP000268313">
    <property type="component" value="Unassembled WGS sequence"/>
</dbReference>
<dbReference type="InterPro" id="IPR025202">
    <property type="entry name" value="PLD-like_dom"/>
</dbReference>
<dbReference type="RefSeq" id="WP_120606328.1">
    <property type="nucleotide sequence ID" value="NZ_JABFJX010000180.1"/>
</dbReference>
<gene>
    <name evidence="2" type="ORF">D7X32_31810</name>
</gene>
<evidence type="ECO:0000313" key="2">
    <source>
        <dbReference type="EMBL" id="RKG97702.1"/>
    </source>
</evidence>
<dbReference type="SUPFAM" id="SSF56024">
    <property type="entry name" value="Phospholipase D/nuclease"/>
    <property type="match status" value="1"/>
</dbReference>
<evidence type="ECO:0000313" key="3">
    <source>
        <dbReference type="Proteomes" id="UP000268313"/>
    </source>
</evidence>
<sequence length="228" mass="24860">MDLSGVATPELERLRAVIAARRLGFPLSRLALRGEGLETLEGEAAALNALGREGTLVLLDTLLVERRGGARRPELVWTGPETRWSGARDTAVVLADLFHKATNTVLLAGFAFDHAADVLRPLHEALERGVGCRLYASASVASSFLREHWPFGPPFPECHGFSPERGVFASLHAKCVVVDARWVFVTSANFTDRGQTRNIEVGVLLEDARLAAVLESQFSTGEWFTRVA</sequence>